<dbReference type="AlphaFoldDB" id="A0A6M3K0M0"/>
<proteinExistence type="predicted"/>
<sequence length="93" mass="10839">MMRHIKSRRFITETLSLHNNQPWLARELSQHIYSTYGHSASPKTISKLVNPLTDEYHQIHKLTHTDTQFAQTGCRYTYLWVNSGDTSIYSGDI</sequence>
<name>A0A6M3K0M0_9ZZZZ</name>
<gene>
    <name evidence="1" type="ORF">MM415A01730_0012</name>
    <name evidence="2" type="ORF">MM415B02704_0011</name>
</gene>
<organism evidence="1">
    <name type="scientific">viral metagenome</name>
    <dbReference type="NCBI Taxonomy" id="1070528"/>
    <lineage>
        <taxon>unclassified sequences</taxon>
        <taxon>metagenomes</taxon>
        <taxon>organismal metagenomes</taxon>
    </lineage>
</organism>
<accession>A0A6M3K0M0</accession>
<dbReference type="EMBL" id="MT142176">
    <property type="protein sequence ID" value="QJA75644.1"/>
    <property type="molecule type" value="Genomic_DNA"/>
</dbReference>
<protein>
    <submittedName>
        <fullName evidence="1">Uncharacterized protein</fullName>
    </submittedName>
</protein>
<dbReference type="EMBL" id="MT142799">
    <property type="protein sequence ID" value="QJA88717.1"/>
    <property type="molecule type" value="Genomic_DNA"/>
</dbReference>
<evidence type="ECO:0000313" key="2">
    <source>
        <dbReference type="EMBL" id="QJA88717.1"/>
    </source>
</evidence>
<reference evidence="1" key="1">
    <citation type="submission" date="2020-03" db="EMBL/GenBank/DDBJ databases">
        <title>The deep terrestrial virosphere.</title>
        <authorList>
            <person name="Holmfeldt K."/>
            <person name="Nilsson E."/>
            <person name="Simone D."/>
            <person name="Lopez-Fernandez M."/>
            <person name="Wu X."/>
            <person name="de Brujin I."/>
            <person name="Lundin D."/>
            <person name="Andersson A."/>
            <person name="Bertilsson S."/>
            <person name="Dopson M."/>
        </authorList>
    </citation>
    <scope>NUCLEOTIDE SEQUENCE</scope>
    <source>
        <strain evidence="1">MM415A01730</strain>
        <strain evidence="2">MM415B02704</strain>
    </source>
</reference>
<evidence type="ECO:0000313" key="1">
    <source>
        <dbReference type="EMBL" id="QJA75644.1"/>
    </source>
</evidence>